<evidence type="ECO:0000256" key="1">
    <source>
        <dbReference type="SAM" id="MobiDB-lite"/>
    </source>
</evidence>
<comment type="caution">
    <text evidence="3">The sequence shown here is derived from an EMBL/GenBank/DDBJ whole genome shotgun (WGS) entry which is preliminary data.</text>
</comment>
<evidence type="ECO:0000313" key="3">
    <source>
        <dbReference type="EMBL" id="RDH89143.1"/>
    </source>
</evidence>
<dbReference type="AlphaFoldDB" id="A0A370DUN8"/>
<dbReference type="InterPro" id="IPR041657">
    <property type="entry name" value="HTH_17"/>
</dbReference>
<organism evidence="3 4">
    <name type="scientific">endosymbiont of Lamellibrachia luymesi</name>
    <dbReference type="NCBI Taxonomy" id="2200907"/>
    <lineage>
        <taxon>Bacteria</taxon>
        <taxon>Pseudomonadati</taxon>
        <taxon>Pseudomonadota</taxon>
        <taxon>Gammaproteobacteria</taxon>
        <taxon>sulfur-oxidizing symbionts</taxon>
    </lineage>
</organism>
<evidence type="ECO:0000313" key="4">
    <source>
        <dbReference type="Proteomes" id="UP000255508"/>
    </source>
</evidence>
<reference evidence="3 4" key="1">
    <citation type="journal article" date="2018" name="ISME J.">
        <title>Endosymbiont genomes yield clues of tubeworm success.</title>
        <authorList>
            <person name="Li Y."/>
            <person name="Liles M.R."/>
            <person name="Halanych K.M."/>
        </authorList>
    </citation>
    <scope>NUCLEOTIDE SEQUENCE [LARGE SCALE GENOMIC DNA]</scope>
    <source>
        <strain evidence="3">A1422</strain>
    </source>
</reference>
<sequence>MFYSGHHTSIGSIDRLREEHKPVRTFDLGEAADFLKINYSPASRMASSGVLPGAKIGSSWVFLEEALAEWLREQTIKQRRERLALTNVEDQLENPSQKPKKKSTRRRKPVPLPELPGEVGSPEVGVSN</sequence>
<feature type="compositionally biased region" description="Basic residues" evidence="1">
    <location>
        <begin position="98"/>
        <end position="109"/>
    </location>
</feature>
<evidence type="ECO:0000259" key="2">
    <source>
        <dbReference type="Pfam" id="PF12728"/>
    </source>
</evidence>
<accession>A0A370DUN8</accession>
<feature type="domain" description="Helix-turn-helix" evidence="2">
    <location>
        <begin position="27"/>
        <end position="74"/>
    </location>
</feature>
<feature type="region of interest" description="Disordered" evidence="1">
    <location>
        <begin position="85"/>
        <end position="128"/>
    </location>
</feature>
<dbReference type="Proteomes" id="UP000255508">
    <property type="component" value="Unassembled WGS sequence"/>
</dbReference>
<dbReference type="EMBL" id="QFXD01000228">
    <property type="protein sequence ID" value="RDH89143.1"/>
    <property type="molecule type" value="Genomic_DNA"/>
</dbReference>
<name>A0A370DUN8_9GAMM</name>
<gene>
    <name evidence="3" type="ORF">DIZ79_13225</name>
</gene>
<proteinExistence type="predicted"/>
<dbReference type="Pfam" id="PF12728">
    <property type="entry name" value="HTH_17"/>
    <property type="match status" value="1"/>
</dbReference>
<protein>
    <recommendedName>
        <fullName evidence="2">Helix-turn-helix domain-containing protein</fullName>
    </recommendedName>
</protein>